<feature type="transmembrane region" description="Helical" evidence="1">
    <location>
        <begin position="64"/>
        <end position="82"/>
    </location>
</feature>
<keyword evidence="1" id="KW-0812">Transmembrane</keyword>
<feature type="transmembrane region" description="Helical" evidence="1">
    <location>
        <begin position="169"/>
        <end position="189"/>
    </location>
</feature>
<dbReference type="Proteomes" id="UP000177950">
    <property type="component" value="Unassembled WGS sequence"/>
</dbReference>
<protein>
    <recommendedName>
        <fullName evidence="4">DUF4234 domain-containing protein</fullName>
    </recommendedName>
</protein>
<name>A0A1F6UK26_9PROT</name>
<keyword evidence="1" id="KW-1133">Transmembrane helix</keyword>
<evidence type="ECO:0008006" key="4">
    <source>
        <dbReference type="Google" id="ProtNLM"/>
    </source>
</evidence>
<dbReference type="EMBL" id="MFSV01000115">
    <property type="protein sequence ID" value="OGI57743.1"/>
    <property type="molecule type" value="Genomic_DNA"/>
</dbReference>
<comment type="caution">
    <text evidence="2">The sequence shown here is derived from an EMBL/GenBank/DDBJ whole genome shotgun (WGS) entry which is preliminary data.</text>
</comment>
<gene>
    <name evidence="2" type="ORF">A2V58_09280</name>
</gene>
<feature type="transmembrane region" description="Helical" evidence="1">
    <location>
        <begin position="94"/>
        <end position="113"/>
    </location>
</feature>
<evidence type="ECO:0000313" key="2">
    <source>
        <dbReference type="EMBL" id="OGI57743.1"/>
    </source>
</evidence>
<feature type="transmembrane region" description="Helical" evidence="1">
    <location>
        <begin position="125"/>
        <end position="143"/>
    </location>
</feature>
<evidence type="ECO:0000256" key="1">
    <source>
        <dbReference type="SAM" id="Phobius"/>
    </source>
</evidence>
<organism evidence="2 3">
    <name type="scientific">Candidatus Muproteobacteria bacterium RBG_19FT_COMBO_61_10</name>
    <dbReference type="NCBI Taxonomy" id="1817761"/>
    <lineage>
        <taxon>Bacteria</taxon>
        <taxon>Pseudomonadati</taxon>
        <taxon>Pseudomonadota</taxon>
        <taxon>Candidatus Muproteobacteria</taxon>
    </lineage>
</organism>
<dbReference type="AlphaFoldDB" id="A0A1F6UK26"/>
<evidence type="ECO:0000313" key="3">
    <source>
        <dbReference type="Proteomes" id="UP000177950"/>
    </source>
</evidence>
<reference evidence="2 3" key="1">
    <citation type="journal article" date="2016" name="Nat. Commun.">
        <title>Thousands of microbial genomes shed light on interconnected biogeochemical processes in an aquifer system.</title>
        <authorList>
            <person name="Anantharaman K."/>
            <person name="Brown C.T."/>
            <person name="Hug L.A."/>
            <person name="Sharon I."/>
            <person name="Castelle C.J."/>
            <person name="Probst A.J."/>
            <person name="Thomas B.C."/>
            <person name="Singh A."/>
            <person name="Wilkins M.J."/>
            <person name="Karaoz U."/>
            <person name="Brodie E.L."/>
            <person name="Williams K.H."/>
            <person name="Hubbard S.S."/>
            <person name="Banfield J.F."/>
        </authorList>
    </citation>
    <scope>NUCLEOTIDE SEQUENCE [LARGE SCALE GENOMIC DNA]</scope>
</reference>
<proteinExistence type="predicted"/>
<accession>A0A1F6UK26</accession>
<feature type="transmembrane region" description="Helical" evidence="1">
    <location>
        <begin position="31"/>
        <end position="48"/>
    </location>
</feature>
<keyword evidence="1" id="KW-0472">Membrane</keyword>
<sequence length="197" mass="22416">METNIYKPPESNVAQAEPMSPEFYVVSRNKFLILFISTLGIYRLYWFYKNWSLYRKSSGKKILPILRAFFSIFFAHSLFKLFDGKSKEIDNTYKWSPGNMATLYVLFAILENVSDRLSRKSIGEPFTDFILLITLPVIGWTLYKAQISANIACDDPAGAGNSRLTPANYAWIVLGAVFWVIVGLGLYTVTVGPPEWN</sequence>